<proteinExistence type="predicted"/>
<feature type="compositionally biased region" description="Basic and acidic residues" evidence="1">
    <location>
        <begin position="156"/>
        <end position="166"/>
    </location>
</feature>
<evidence type="ECO:0000313" key="3">
    <source>
        <dbReference type="EMBL" id="KAF2895169.1"/>
    </source>
</evidence>
<name>A0A8K0GD37_IGNLU</name>
<protein>
    <recommendedName>
        <fullName evidence="2">Reverse transcriptase domain-containing protein</fullName>
    </recommendedName>
</protein>
<dbReference type="Pfam" id="PF00078">
    <property type="entry name" value="RVT_1"/>
    <property type="match status" value="1"/>
</dbReference>
<feature type="domain" description="Reverse transcriptase" evidence="2">
    <location>
        <begin position="1"/>
        <end position="153"/>
    </location>
</feature>
<evidence type="ECO:0000256" key="1">
    <source>
        <dbReference type="SAM" id="MobiDB-lite"/>
    </source>
</evidence>
<evidence type="ECO:0000313" key="4">
    <source>
        <dbReference type="Proteomes" id="UP000801492"/>
    </source>
</evidence>
<accession>A0A8K0GD37</accession>
<feature type="compositionally biased region" description="Acidic residues" evidence="1">
    <location>
        <begin position="141"/>
        <end position="155"/>
    </location>
</feature>
<feature type="region of interest" description="Disordered" evidence="1">
    <location>
        <begin position="125"/>
        <end position="166"/>
    </location>
</feature>
<reference evidence="3" key="1">
    <citation type="submission" date="2019-08" db="EMBL/GenBank/DDBJ databases">
        <title>The genome of the North American firefly Photinus pyralis.</title>
        <authorList>
            <consortium name="Photinus pyralis genome working group"/>
            <person name="Fallon T.R."/>
            <person name="Sander Lower S.E."/>
            <person name="Weng J.-K."/>
        </authorList>
    </citation>
    <scope>NUCLEOTIDE SEQUENCE</scope>
    <source>
        <strain evidence="3">TRF0915ILg1</strain>
        <tissue evidence="3">Whole body</tissue>
    </source>
</reference>
<dbReference type="OrthoDB" id="410381at2759"/>
<evidence type="ECO:0000259" key="2">
    <source>
        <dbReference type="PROSITE" id="PS50878"/>
    </source>
</evidence>
<keyword evidence="4" id="KW-1185">Reference proteome</keyword>
<organism evidence="3 4">
    <name type="scientific">Ignelater luminosus</name>
    <name type="common">Cucubano</name>
    <name type="synonym">Pyrophorus luminosus</name>
    <dbReference type="NCBI Taxonomy" id="2038154"/>
    <lineage>
        <taxon>Eukaryota</taxon>
        <taxon>Metazoa</taxon>
        <taxon>Ecdysozoa</taxon>
        <taxon>Arthropoda</taxon>
        <taxon>Hexapoda</taxon>
        <taxon>Insecta</taxon>
        <taxon>Pterygota</taxon>
        <taxon>Neoptera</taxon>
        <taxon>Endopterygota</taxon>
        <taxon>Coleoptera</taxon>
        <taxon>Polyphaga</taxon>
        <taxon>Elateriformia</taxon>
        <taxon>Elateroidea</taxon>
        <taxon>Elateridae</taxon>
        <taxon>Agrypninae</taxon>
        <taxon>Pyrophorini</taxon>
        <taxon>Ignelater</taxon>
    </lineage>
</organism>
<dbReference type="Proteomes" id="UP000801492">
    <property type="component" value="Unassembled WGS sequence"/>
</dbReference>
<dbReference type="PROSITE" id="PS50878">
    <property type="entry name" value="RT_POL"/>
    <property type="match status" value="1"/>
</dbReference>
<comment type="caution">
    <text evidence="3">The sequence shown here is derived from an EMBL/GenBank/DDBJ whole genome shotgun (WGS) entry which is preliminary data.</text>
</comment>
<dbReference type="AlphaFoldDB" id="A0A8K0GD37"/>
<sequence>MERKKAKDKDIHMAFADLKKAYDSVPRSELWEAMHKLEIQNMGTTTKGLLQGCSTSPTLFKIYLESTLKTCFTETEGLNFDTVPATSRDSDLLLKTNTSADVTNIHHQTSPQEEASEDLHQIISQKIQRRPRTSSSSSDSSLEEITEISGDDATDDENKSVELKHTSFEELRPLPAPRIQRVCKKETNVCNTYFFSTENGIRGKGSEEKEEESFAGYKKCNSRRLSRKLMIRSRVNSILLQRANKRANCIQPVKNLEKMKSGGDVDVAERDCMLYVRNCLAHKILHLA</sequence>
<gene>
    <name evidence="3" type="ORF">ILUMI_10997</name>
</gene>
<dbReference type="EMBL" id="VTPC01006158">
    <property type="protein sequence ID" value="KAF2895169.1"/>
    <property type="molecule type" value="Genomic_DNA"/>
</dbReference>
<dbReference type="InterPro" id="IPR000477">
    <property type="entry name" value="RT_dom"/>
</dbReference>